<name>E9D559_COCPS</name>
<gene>
    <name evidence="1" type="ORF">CPSG_05327</name>
</gene>
<dbReference type="EMBL" id="GL636492">
    <property type="protein sequence ID" value="EFW18641.1"/>
    <property type="molecule type" value="Genomic_DNA"/>
</dbReference>
<dbReference type="VEuPathDB" id="FungiDB:CPSG_05327"/>
<evidence type="ECO:0000313" key="1">
    <source>
        <dbReference type="EMBL" id="EFW18641.1"/>
    </source>
</evidence>
<dbReference type="Proteomes" id="UP000002497">
    <property type="component" value="Unassembled WGS sequence"/>
</dbReference>
<reference evidence="2" key="2">
    <citation type="submission" date="2010-03" db="EMBL/GenBank/DDBJ databases">
        <title>The genome sequence of Coccidioides posadasii strain Silveira.</title>
        <authorList>
            <consortium name="The Broad Institute Genome Sequencing Center for Infectious Disease"/>
            <person name="Neafsey D."/>
            <person name="Orbach M."/>
            <person name="Henn M.R."/>
            <person name="Cole G.T."/>
            <person name="Galgiani J."/>
            <person name="Gardner M.J."/>
            <person name="Kirkland T.N."/>
            <person name="Taylor J.W."/>
            <person name="Young S.K."/>
            <person name="Zeng Q."/>
            <person name="Koehrsen M."/>
            <person name="Alvarado L."/>
            <person name="Berlin A."/>
            <person name="Borenstein D."/>
            <person name="Chapman S.B."/>
            <person name="Chen Z."/>
            <person name="Engels R."/>
            <person name="Freedman E."/>
            <person name="Gellesch M."/>
            <person name="Goldberg J."/>
            <person name="Griggs A."/>
            <person name="Gujja S."/>
            <person name="Heilman E."/>
            <person name="Heiman D."/>
            <person name="Howarth C."/>
            <person name="Jen D."/>
            <person name="Larson L."/>
            <person name="Mehta T."/>
            <person name="Neiman D."/>
            <person name="Park D."/>
            <person name="Pearson M."/>
            <person name="Richards J."/>
            <person name="Roberts A."/>
            <person name="Saif S."/>
            <person name="Shea T."/>
            <person name="Shenoy N."/>
            <person name="Sisk P."/>
            <person name="Stolte C."/>
            <person name="Sykes S."/>
            <person name="Walk T."/>
            <person name="White J."/>
            <person name="Yandava C."/>
            <person name="Haas B."/>
            <person name="Nusbaum C."/>
            <person name="Birren B."/>
        </authorList>
    </citation>
    <scope>NUCLEOTIDE SEQUENCE [LARGE SCALE GENOMIC DNA]</scope>
    <source>
        <strain evidence="2">RMSCC 757 / Silveira</strain>
    </source>
</reference>
<dbReference type="AlphaFoldDB" id="E9D559"/>
<organism evidence="2">
    <name type="scientific">Coccidioides posadasii (strain RMSCC 757 / Silveira)</name>
    <name type="common">Valley fever fungus</name>
    <dbReference type="NCBI Taxonomy" id="443226"/>
    <lineage>
        <taxon>Eukaryota</taxon>
        <taxon>Fungi</taxon>
        <taxon>Dikarya</taxon>
        <taxon>Ascomycota</taxon>
        <taxon>Pezizomycotina</taxon>
        <taxon>Eurotiomycetes</taxon>
        <taxon>Eurotiomycetidae</taxon>
        <taxon>Onygenales</taxon>
        <taxon>Onygenaceae</taxon>
        <taxon>Coccidioides</taxon>
    </lineage>
</organism>
<sequence>MAENPNQLSQKILSAAEAPNQKLPELQVQGRYQDHSGAQEALDRLLFQYTAVLKPAWKR</sequence>
<dbReference type="HOGENOM" id="CLU_2960605_0_0_1"/>
<keyword evidence="2" id="KW-1185">Reference proteome</keyword>
<proteinExistence type="predicted"/>
<evidence type="ECO:0000313" key="2">
    <source>
        <dbReference type="Proteomes" id="UP000002497"/>
    </source>
</evidence>
<accession>E9D559</accession>
<reference evidence="2" key="1">
    <citation type="journal article" date="2010" name="Genome Res.">
        <title>Population genomic sequencing of Coccidioides fungi reveals recent hybridization and transposon control.</title>
        <authorList>
            <person name="Neafsey D.E."/>
            <person name="Barker B.M."/>
            <person name="Sharpton T.J."/>
            <person name="Stajich J.E."/>
            <person name="Park D.J."/>
            <person name="Whiston E."/>
            <person name="Hung C.-Y."/>
            <person name="McMahan C."/>
            <person name="White J."/>
            <person name="Sykes S."/>
            <person name="Heiman D."/>
            <person name="Young S."/>
            <person name="Zeng Q."/>
            <person name="Abouelleil A."/>
            <person name="Aftuck L."/>
            <person name="Bessette D."/>
            <person name="Brown A."/>
            <person name="FitzGerald M."/>
            <person name="Lui A."/>
            <person name="Macdonald J.P."/>
            <person name="Priest M."/>
            <person name="Orbach M.J."/>
            <person name="Galgiani J.N."/>
            <person name="Kirkland T.N."/>
            <person name="Cole G.T."/>
            <person name="Birren B.W."/>
            <person name="Henn M.R."/>
            <person name="Taylor J.W."/>
            <person name="Rounsley S.D."/>
        </authorList>
    </citation>
    <scope>NUCLEOTIDE SEQUENCE [LARGE SCALE GENOMIC DNA]</scope>
    <source>
        <strain evidence="2">RMSCC 757 / Silveira</strain>
    </source>
</reference>
<protein>
    <submittedName>
        <fullName evidence="1">Predicted protein</fullName>
    </submittedName>
</protein>